<keyword evidence="2" id="KW-0210">Decarboxylase</keyword>
<dbReference type="GO" id="GO:0005737">
    <property type="term" value="C:cytoplasm"/>
    <property type="evidence" value="ECO:0007669"/>
    <property type="project" value="TreeGrafter"/>
</dbReference>
<dbReference type="Pfam" id="PF01370">
    <property type="entry name" value="Epimerase"/>
    <property type="match status" value="1"/>
</dbReference>
<keyword evidence="4 6" id="KW-0456">Lyase</keyword>
<keyword evidence="7" id="KW-1185">Reference proteome</keyword>
<dbReference type="AlphaFoldDB" id="A0AAD1FGE0"/>
<proteinExistence type="predicted"/>
<keyword evidence="3" id="KW-0520">NAD</keyword>
<protein>
    <submittedName>
        <fullName evidence="6">dTDP-glucose 4,6-dehydratase</fullName>
        <ecNumber evidence="6">4.2.1.46</ecNumber>
    </submittedName>
</protein>
<feature type="domain" description="NAD-dependent epimerase/dehydratase" evidence="5">
    <location>
        <begin position="30"/>
        <end position="275"/>
    </location>
</feature>
<dbReference type="InterPro" id="IPR001509">
    <property type="entry name" value="Epimerase_deHydtase"/>
</dbReference>
<dbReference type="PANTHER" id="PTHR43078:SF6">
    <property type="entry name" value="UDP-GLUCURONIC ACID DECARBOXYLASE 1"/>
    <property type="match status" value="1"/>
</dbReference>
<evidence type="ECO:0000259" key="5">
    <source>
        <dbReference type="Pfam" id="PF01370"/>
    </source>
</evidence>
<dbReference type="InterPro" id="IPR036291">
    <property type="entry name" value="NAD(P)-bd_dom_sf"/>
</dbReference>
<dbReference type="EC" id="4.2.1.46" evidence="6"/>
<dbReference type="EMBL" id="AP014862">
    <property type="protein sequence ID" value="BAU75715.1"/>
    <property type="molecule type" value="Genomic_DNA"/>
</dbReference>
<evidence type="ECO:0000313" key="6">
    <source>
        <dbReference type="EMBL" id="BAU75715.1"/>
    </source>
</evidence>
<dbReference type="RefSeq" id="WP_003456949.1">
    <property type="nucleotide sequence ID" value="NZ_AJMR01000230.1"/>
</dbReference>
<evidence type="ECO:0000256" key="3">
    <source>
        <dbReference type="ARBA" id="ARBA00023027"/>
    </source>
</evidence>
<reference evidence="6 7" key="2">
    <citation type="journal article" date="2017" name="Int. J. Syst. Evol. Microbiol.">
        <title>Pseudomonas furukawaii sp. nov., a polychlorinated biphenyl-degrading bacterium isolated from biphenyl-contaminated soil in Japan.</title>
        <authorList>
            <person name="Kimura N."/>
            <person name="Watanabe T."/>
            <person name="Suenaga H."/>
            <person name="Fujihara H."/>
            <person name="Futagami T."/>
            <person name="Goto M."/>
            <person name="Hanada S."/>
            <person name="Hirose J."/>
        </authorList>
    </citation>
    <scope>NUCLEOTIDE SEQUENCE [LARGE SCALE GENOMIC DNA]</scope>
    <source>
        <strain evidence="7">DSM 10086 / NBRC 110670 / KF707</strain>
    </source>
</reference>
<dbReference type="GO" id="GO:0048040">
    <property type="term" value="F:UDP-glucuronate decarboxylase activity"/>
    <property type="evidence" value="ECO:0007669"/>
    <property type="project" value="TreeGrafter"/>
</dbReference>
<dbReference type="InterPro" id="IPR044516">
    <property type="entry name" value="UXS-like"/>
</dbReference>
<accession>A0AAD1FGE0</accession>
<comment type="cofactor">
    <cofactor evidence="1">
        <name>NAD(+)</name>
        <dbReference type="ChEBI" id="CHEBI:57540"/>
    </cofactor>
</comment>
<evidence type="ECO:0000256" key="4">
    <source>
        <dbReference type="ARBA" id="ARBA00023239"/>
    </source>
</evidence>
<organism evidence="6 7">
    <name type="scientific">Metapseudomonas furukawaii</name>
    <name type="common">Pseudomonas furukawaii</name>
    <dbReference type="NCBI Taxonomy" id="1149133"/>
    <lineage>
        <taxon>Bacteria</taxon>
        <taxon>Pseudomonadati</taxon>
        <taxon>Pseudomonadota</taxon>
        <taxon>Gammaproteobacteria</taxon>
        <taxon>Pseudomonadales</taxon>
        <taxon>Pseudomonadaceae</taxon>
        <taxon>Metapseudomonas</taxon>
    </lineage>
</organism>
<dbReference type="GO" id="GO:0008460">
    <property type="term" value="F:dTDP-glucose 4,6-dehydratase activity"/>
    <property type="evidence" value="ECO:0007669"/>
    <property type="project" value="UniProtKB-EC"/>
</dbReference>
<reference evidence="7" key="1">
    <citation type="submission" date="2015-05" db="EMBL/GenBank/DDBJ databases">
        <title>Draft genome sequencing of a biphenyl-degrading bacterium, Pseudomonas balearica KF707 (=NBRC110670).</title>
        <authorList>
            <person name="Kimura N."/>
            <person name="Hirose J."/>
            <person name="Watanabe T."/>
            <person name="Suenaga H."/>
            <person name="Fujihara H."/>
            <person name="Noguchi M."/>
            <person name="Hashimoto M."/>
            <person name="Shimodaira J."/>
            <person name="Tsuchikane K."/>
            <person name="Hosoyama A."/>
            <person name="Yamazoe A."/>
            <person name="Fujita N."/>
            <person name="Furukawa K."/>
        </authorList>
    </citation>
    <scope>NUCLEOTIDE SEQUENCE [LARGE SCALE GENOMIC DNA]</scope>
    <source>
        <strain evidence="7">DSM 10086 / NBRC 110670 / KF707</strain>
    </source>
</reference>
<evidence type="ECO:0000256" key="1">
    <source>
        <dbReference type="ARBA" id="ARBA00001911"/>
    </source>
</evidence>
<gene>
    <name evidence="6" type="ORF">KF707C_40270</name>
</gene>
<dbReference type="Proteomes" id="UP000218554">
    <property type="component" value="Chromosome"/>
</dbReference>
<dbReference type="KEGG" id="pfuw:KF707C_40270"/>
<sequence>MKAPEACLAEDLSGILTAALPWEALYGKRILVTGAAGFIGGHLVEALAWLNRSRPAANLHIQALARDLGRLRERLPWLDLPGEVEPLIQDVTQPLPPEVAPDVIIHAASPASPRSYLQRPVDTVLANTEGTRQMLELARRHSARLLFLSSGAVYGENTQGIEAIGETDFGSEDPLSPRACYSESKRLAETLCRAYHTQYGVDARIARVSHCYGPGIRLDDGRAIADLLADVLNDRDIQLDSDGSASRPFCYVSDTVLGLFHVLLKGRAGEAYNVGETRETTILELAHLLIAAAGKTEHLDVRAKARDPLAPAARSAGHFDIDKIARLGWCPRVGLEDGLPRMLGSAVAPTPGRA</sequence>
<name>A0AAD1FGE0_METFU</name>
<evidence type="ECO:0000256" key="2">
    <source>
        <dbReference type="ARBA" id="ARBA00022793"/>
    </source>
</evidence>
<dbReference type="GO" id="GO:0070403">
    <property type="term" value="F:NAD+ binding"/>
    <property type="evidence" value="ECO:0007669"/>
    <property type="project" value="InterPro"/>
</dbReference>
<dbReference type="Gene3D" id="3.40.50.720">
    <property type="entry name" value="NAD(P)-binding Rossmann-like Domain"/>
    <property type="match status" value="1"/>
</dbReference>
<dbReference type="SUPFAM" id="SSF51735">
    <property type="entry name" value="NAD(P)-binding Rossmann-fold domains"/>
    <property type="match status" value="1"/>
</dbReference>
<evidence type="ECO:0000313" key="7">
    <source>
        <dbReference type="Proteomes" id="UP000218554"/>
    </source>
</evidence>
<dbReference type="PANTHER" id="PTHR43078">
    <property type="entry name" value="UDP-GLUCURONIC ACID DECARBOXYLASE-RELATED"/>
    <property type="match status" value="1"/>
</dbReference>
<dbReference type="GO" id="GO:0042732">
    <property type="term" value="P:D-xylose metabolic process"/>
    <property type="evidence" value="ECO:0007669"/>
    <property type="project" value="InterPro"/>
</dbReference>